<gene>
    <name evidence="3" type="ORF">FOL46_006109</name>
</gene>
<comment type="caution">
    <text evidence="3">The sequence shown here is derived from an EMBL/GenBank/DDBJ whole genome shotgun (WGS) entry which is preliminary data.</text>
</comment>
<evidence type="ECO:0000313" key="3">
    <source>
        <dbReference type="EMBL" id="KAF4660476.1"/>
    </source>
</evidence>
<feature type="chain" id="PRO_5029654396" evidence="2">
    <location>
        <begin position="18"/>
        <end position="470"/>
    </location>
</feature>
<feature type="region of interest" description="Disordered" evidence="1">
    <location>
        <begin position="286"/>
        <end position="373"/>
    </location>
</feature>
<accession>A0A7J6LMZ2</accession>
<sequence length="470" mass="52683">MRLFWFKGSLSSALSCARRLDCAAVVYSVSYPKASYTSVSSTTGVSVKSSALDTIILNVAVLTDSLDEDRVLIADICRNCRRRRKISQWALNSEVSFERCVDVDASAGWIICGWSGTIKFACGLEDAAGIFAVRREYLSFVRGFDENIRFLDRISIYHNGLSGYAVGSHDLVCSEILTMLVANGDGREPLRFDQDRKALARLIDLLITQPGIQPTEMAQMRLSTEFSNWLEKRNLLGRFPLLNDAISGIHARGFDSWSGDACHFVSRDPGFESRMLSPRVASTDQYENLDPLREAGDTRAIAEMPSRVRKGSWQHDSPKLSRNVSVVESRELSERISTAERNAEENQKLCRTEKQRVDRSVDDDEDEDEEGSRKINFGDEVNVRFFNRTGSSLALRGRSHSQNGVADLASCVKMFDGRSNSKSCLGKTTSYENLGDLESIAEEMGKPREMMMSGRRPRSRSYADLEEIDF</sequence>
<feature type="compositionally biased region" description="Acidic residues" evidence="1">
    <location>
        <begin position="361"/>
        <end position="370"/>
    </location>
</feature>
<evidence type="ECO:0000256" key="1">
    <source>
        <dbReference type="SAM" id="MobiDB-lite"/>
    </source>
</evidence>
<organism evidence="3 4">
    <name type="scientific">Perkinsus olseni</name>
    <name type="common">Perkinsus atlanticus</name>
    <dbReference type="NCBI Taxonomy" id="32597"/>
    <lineage>
        <taxon>Eukaryota</taxon>
        <taxon>Sar</taxon>
        <taxon>Alveolata</taxon>
        <taxon>Perkinsozoa</taxon>
        <taxon>Perkinsea</taxon>
        <taxon>Perkinsida</taxon>
        <taxon>Perkinsidae</taxon>
        <taxon>Perkinsus</taxon>
    </lineage>
</organism>
<evidence type="ECO:0000256" key="2">
    <source>
        <dbReference type="SAM" id="SignalP"/>
    </source>
</evidence>
<dbReference type="EMBL" id="JABANN010000388">
    <property type="protein sequence ID" value="KAF4660476.1"/>
    <property type="molecule type" value="Genomic_DNA"/>
</dbReference>
<protein>
    <submittedName>
        <fullName evidence="3">Uncharacterized protein</fullName>
    </submittedName>
</protein>
<reference evidence="3 4" key="1">
    <citation type="submission" date="2020-04" db="EMBL/GenBank/DDBJ databases">
        <title>Perkinsus olseni comparative genomics.</title>
        <authorList>
            <person name="Bogema D.R."/>
        </authorList>
    </citation>
    <scope>NUCLEOTIDE SEQUENCE [LARGE SCALE GENOMIC DNA]</scope>
    <source>
        <strain evidence="3">ATCC PRA-31</strain>
    </source>
</reference>
<proteinExistence type="predicted"/>
<feature type="compositionally biased region" description="Basic and acidic residues" evidence="1">
    <location>
        <begin position="328"/>
        <end position="360"/>
    </location>
</feature>
<name>A0A7J6LMZ2_PEROL</name>
<dbReference type="AlphaFoldDB" id="A0A7J6LMZ2"/>
<keyword evidence="2" id="KW-0732">Signal</keyword>
<evidence type="ECO:0000313" key="4">
    <source>
        <dbReference type="Proteomes" id="UP000572268"/>
    </source>
</evidence>
<dbReference type="Proteomes" id="UP000572268">
    <property type="component" value="Unassembled WGS sequence"/>
</dbReference>
<feature type="signal peptide" evidence="2">
    <location>
        <begin position="1"/>
        <end position="17"/>
    </location>
</feature>